<accession>A0AA43UCA9</accession>
<dbReference type="EC" id="6.3.1.5" evidence="11 13"/>
<dbReference type="PANTHER" id="PTHR23090">
    <property type="entry name" value="NH 3 /GLUTAMINE-DEPENDENT NAD + SYNTHETASE"/>
    <property type="match status" value="1"/>
</dbReference>
<evidence type="ECO:0000256" key="7">
    <source>
        <dbReference type="ARBA" id="ARBA00022842"/>
    </source>
</evidence>
<dbReference type="InterPro" id="IPR022310">
    <property type="entry name" value="NAD/GMP_synthase"/>
</dbReference>
<dbReference type="PANTHER" id="PTHR23090:SF7">
    <property type="entry name" value="NH(3)-DEPENDENT NAD(+) SYNTHETASE"/>
    <property type="match status" value="1"/>
</dbReference>
<protein>
    <recommendedName>
        <fullName evidence="12 13">NH(3)-dependent NAD(+) synthetase</fullName>
        <ecNumber evidence="11 13">6.3.1.5</ecNumber>
    </recommendedName>
</protein>
<keyword evidence="6 13" id="KW-0067">ATP-binding</keyword>
<evidence type="ECO:0000256" key="5">
    <source>
        <dbReference type="ARBA" id="ARBA00022741"/>
    </source>
</evidence>
<evidence type="ECO:0000256" key="11">
    <source>
        <dbReference type="ARBA" id="ARBA00066987"/>
    </source>
</evidence>
<evidence type="ECO:0000256" key="15">
    <source>
        <dbReference type="RuleBase" id="RU003812"/>
    </source>
</evidence>
<proteinExistence type="inferred from homology"/>
<evidence type="ECO:0000256" key="12">
    <source>
        <dbReference type="ARBA" id="ARBA00070926"/>
    </source>
</evidence>
<dbReference type="InterPro" id="IPR014729">
    <property type="entry name" value="Rossmann-like_a/b/a_fold"/>
</dbReference>
<dbReference type="GO" id="GO:0005737">
    <property type="term" value="C:cytoplasm"/>
    <property type="evidence" value="ECO:0007669"/>
    <property type="project" value="InterPro"/>
</dbReference>
<feature type="domain" description="NAD/GMP synthase" evidence="16">
    <location>
        <begin position="24"/>
        <end position="267"/>
    </location>
</feature>
<dbReference type="Pfam" id="PF02540">
    <property type="entry name" value="NAD_synthase"/>
    <property type="match status" value="1"/>
</dbReference>
<dbReference type="NCBIfam" id="NF001979">
    <property type="entry name" value="PRK00768.1"/>
    <property type="match status" value="1"/>
</dbReference>
<evidence type="ECO:0000256" key="2">
    <source>
        <dbReference type="ARBA" id="ARBA00011738"/>
    </source>
</evidence>
<comment type="catalytic activity">
    <reaction evidence="9 13 15">
        <text>deamido-NAD(+) + NH4(+) + ATP = AMP + diphosphate + NAD(+) + H(+)</text>
        <dbReference type="Rhea" id="RHEA:21188"/>
        <dbReference type="ChEBI" id="CHEBI:15378"/>
        <dbReference type="ChEBI" id="CHEBI:28938"/>
        <dbReference type="ChEBI" id="CHEBI:30616"/>
        <dbReference type="ChEBI" id="CHEBI:33019"/>
        <dbReference type="ChEBI" id="CHEBI:57540"/>
        <dbReference type="ChEBI" id="CHEBI:58437"/>
        <dbReference type="ChEBI" id="CHEBI:456215"/>
        <dbReference type="EC" id="6.3.1.5"/>
    </reaction>
</comment>
<feature type="binding site" description="in other chain" evidence="13">
    <location>
        <begin position="262"/>
        <end position="263"/>
    </location>
    <ligand>
        <name>deamido-NAD(+)</name>
        <dbReference type="ChEBI" id="CHEBI:58437"/>
        <note>ligand shared between two neighboring subunits</note>
    </ligand>
</feature>
<dbReference type="EMBL" id="JAUNQW010000009">
    <property type="protein sequence ID" value="MDO5457345.1"/>
    <property type="molecule type" value="Genomic_DNA"/>
</dbReference>
<organism evidence="17 18">
    <name type="scientific">Atopococcus tabaci</name>
    <dbReference type="NCBI Taxonomy" id="269774"/>
    <lineage>
        <taxon>Bacteria</taxon>
        <taxon>Bacillati</taxon>
        <taxon>Bacillota</taxon>
        <taxon>Bacilli</taxon>
        <taxon>Lactobacillales</taxon>
        <taxon>Carnobacteriaceae</taxon>
        <taxon>Atopococcus</taxon>
    </lineage>
</organism>
<keyword evidence="5 13" id="KW-0547">Nucleotide-binding</keyword>
<evidence type="ECO:0000256" key="9">
    <source>
        <dbReference type="ARBA" id="ARBA00051206"/>
    </source>
</evidence>
<feature type="binding site" evidence="13">
    <location>
        <position position="167"/>
    </location>
    <ligand>
        <name>Mg(2+)</name>
        <dbReference type="ChEBI" id="CHEBI:18420"/>
    </ligand>
</feature>
<dbReference type="GO" id="GO:0046872">
    <property type="term" value="F:metal ion binding"/>
    <property type="evidence" value="ECO:0007669"/>
    <property type="project" value="UniProtKB-KW"/>
</dbReference>
<evidence type="ECO:0000313" key="18">
    <source>
        <dbReference type="Proteomes" id="UP001171751"/>
    </source>
</evidence>
<dbReference type="GO" id="GO:0008795">
    <property type="term" value="F:NAD+ synthase activity"/>
    <property type="evidence" value="ECO:0007669"/>
    <property type="project" value="UniProtKB-UniRule"/>
</dbReference>
<comment type="subunit">
    <text evidence="2 13">Homodimer.</text>
</comment>
<name>A0AA43UCA9_9LACT</name>
<evidence type="ECO:0000256" key="6">
    <source>
        <dbReference type="ARBA" id="ARBA00022840"/>
    </source>
</evidence>
<comment type="pathway">
    <text evidence="13">Cofactor biosynthesis; NAD(+) biosynthesis; NAD(+) from deamido-NAD(+) (ammonia route): step 1/1.</text>
</comment>
<gene>
    <name evidence="13 17" type="primary">nadE</name>
    <name evidence="17" type="ORF">Q4F26_03285</name>
</gene>
<dbReference type="Gene3D" id="3.40.50.620">
    <property type="entry name" value="HUPs"/>
    <property type="match status" value="1"/>
</dbReference>
<feature type="binding site" evidence="13">
    <location>
        <position position="213"/>
    </location>
    <ligand>
        <name>ATP</name>
        <dbReference type="ChEBI" id="CHEBI:30616"/>
    </ligand>
</feature>
<comment type="caution">
    <text evidence="17">The sequence shown here is derived from an EMBL/GenBank/DDBJ whole genome shotgun (WGS) entry which is preliminary data.</text>
</comment>
<evidence type="ECO:0000256" key="14">
    <source>
        <dbReference type="RuleBase" id="RU003811"/>
    </source>
</evidence>
<dbReference type="GO" id="GO:0005524">
    <property type="term" value="F:ATP binding"/>
    <property type="evidence" value="ECO:0007669"/>
    <property type="project" value="UniProtKB-UniRule"/>
</dbReference>
<evidence type="ECO:0000256" key="1">
    <source>
        <dbReference type="ARBA" id="ARBA00005859"/>
    </source>
</evidence>
<evidence type="ECO:0000256" key="4">
    <source>
        <dbReference type="ARBA" id="ARBA00022723"/>
    </source>
</evidence>
<evidence type="ECO:0000256" key="13">
    <source>
        <dbReference type="HAMAP-Rule" id="MF_00193"/>
    </source>
</evidence>
<dbReference type="CDD" id="cd00553">
    <property type="entry name" value="NAD_synthase"/>
    <property type="match status" value="1"/>
</dbReference>
<keyword evidence="18" id="KW-1185">Reference proteome</keyword>
<comment type="function">
    <text evidence="10 13">Catalyzes the ATP-dependent amidation of deamido-NAD to form NAD. Uses ammonia as a nitrogen source.</text>
</comment>
<feature type="binding site" evidence="13">
    <location>
        <position position="182"/>
    </location>
    <ligand>
        <name>deamido-NAD(+)</name>
        <dbReference type="ChEBI" id="CHEBI:58437"/>
        <note>ligand shared between two neighboring subunits</note>
    </ligand>
</feature>
<feature type="binding site" evidence="13">
    <location>
        <position position="162"/>
    </location>
    <ligand>
        <name>ATP</name>
        <dbReference type="ChEBI" id="CHEBI:30616"/>
    </ligand>
</feature>
<dbReference type="SUPFAM" id="SSF52402">
    <property type="entry name" value="Adenine nucleotide alpha hydrolases-like"/>
    <property type="match status" value="1"/>
</dbReference>
<dbReference type="GO" id="GO:0004359">
    <property type="term" value="F:glutaminase activity"/>
    <property type="evidence" value="ECO:0007669"/>
    <property type="project" value="InterPro"/>
</dbReference>
<dbReference type="NCBIfam" id="TIGR00552">
    <property type="entry name" value="nadE"/>
    <property type="match status" value="1"/>
</dbReference>
<dbReference type="HAMAP" id="MF_00193">
    <property type="entry name" value="NadE_ammonia_dep"/>
    <property type="match status" value="1"/>
</dbReference>
<dbReference type="Proteomes" id="UP001171751">
    <property type="component" value="Unassembled WGS sequence"/>
</dbReference>
<keyword evidence="7 13" id="KW-0460">Magnesium</keyword>
<evidence type="ECO:0000259" key="16">
    <source>
        <dbReference type="Pfam" id="PF02540"/>
    </source>
</evidence>
<dbReference type="InterPro" id="IPR003694">
    <property type="entry name" value="NAD_synthase"/>
</dbReference>
<dbReference type="GO" id="GO:0003952">
    <property type="term" value="F:NAD+ synthase (glutamine-hydrolyzing) activity"/>
    <property type="evidence" value="ECO:0007669"/>
    <property type="project" value="InterPro"/>
</dbReference>
<feature type="binding site" evidence="13">
    <location>
        <begin position="47"/>
        <end position="54"/>
    </location>
    <ligand>
        <name>ATP</name>
        <dbReference type="ChEBI" id="CHEBI:30616"/>
    </ligand>
</feature>
<keyword evidence="8 13" id="KW-0520">NAD</keyword>
<keyword evidence="3 13" id="KW-0436">Ligase</keyword>
<feature type="binding site" description="in other chain" evidence="13">
    <location>
        <position position="175"/>
    </location>
    <ligand>
        <name>deamido-NAD(+)</name>
        <dbReference type="ChEBI" id="CHEBI:58437"/>
        <note>ligand shared between two neighboring subunits</note>
    </ligand>
</feature>
<evidence type="ECO:0000256" key="3">
    <source>
        <dbReference type="ARBA" id="ARBA00022598"/>
    </source>
</evidence>
<comment type="similarity">
    <text evidence="1 13 14">Belongs to the NAD synthetase family.</text>
</comment>
<feature type="binding site" evidence="13">
    <location>
        <position position="53"/>
    </location>
    <ligand>
        <name>Mg(2+)</name>
        <dbReference type="ChEBI" id="CHEBI:18420"/>
    </ligand>
</feature>
<feature type="binding site" description="in other chain" evidence="13">
    <location>
        <position position="142"/>
    </location>
    <ligand>
        <name>deamido-NAD(+)</name>
        <dbReference type="ChEBI" id="CHEBI:58437"/>
        <note>ligand shared between two neighboring subunits</note>
    </ligand>
</feature>
<dbReference type="AlphaFoldDB" id="A0AA43UCA9"/>
<dbReference type="GO" id="GO:0009435">
    <property type="term" value="P:NAD+ biosynthetic process"/>
    <property type="evidence" value="ECO:0007669"/>
    <property type="project" value="UniProtKB-UniRule"/>
</dbReference>
<dbReference type="InterPro" id="IPR022926">
    <property type="entry name" value="NH(3)-dep_NAD(+)_synth"/>
</dbReference>
<keyword evidence="4 13" id="KW-0479">Metal-binding</keyword>
<evidence type="ECO:0000313" key="17">
    <source>
        <dbReference type="EMBL" id="MDO5457345.1"/>
    </source>
</evidence>
<dbReference type="FunFam" id="3.40.50.620:FF:000015">
    <property type="entry name" value="NH(3)-dependent NAD(+) synthetase"/>
    <property type="match status" value="1"/>
</dbReference>
<evidence type="ECO:0000256" key="10">
    <source>
        <dbReference type="ARBA" id="ARBA00055966"/>
    </source>
</evidence>
<feature type="binding site" evidence="13">
    <location>
        <position position="191"/>
    </location>
    <ligand>
        <name>ATP</name>
        <dbReference type="ChEBI" id="CHEBI:30616"/>
    </ligand>
</feature>
<reference evidence="17" key="1">
    <citation type="submission" date="2023-07" db="EMBL/GenBank/DDBJ databases">
        <title>Between Cages and Wild: Unraveling the Impact of Captivity on Animal Microbiomes and Antimicrobial Resistance.</title>
        <authorList>
            <person name="Schmartz G.P."/>
            <person name="Rehner J."/>
            <person name="Schuff M.J."/>
            <person name="Becker S.L."/>
            <person name="Kravczyk M."/>
            <person name="Gurevich A."/>
            <person name="Francke R."/>
            <person name="Mueller R."/>
            <person name="Keller V."/>
            <person name="Keller A."/>
        </authorList>
    </citation>
    <scope>NUCLEOTIDE SEQUENCE</scope>
    <source>
        <strain evidence="17">S39M_St_73</strain>
    </source>
</reference>
<sequence>MNELQEKIIKEMGVKPTINASEEIEKSIKFIKAYFMKHPFLKTSVLGISGGQDSTLVGKLAQMAMEELRLETGNADYQFIAVVLPYGQQQDGSDVEDAMSWIRPDIRIDVNIKDSVDTLVEGMEENEKIKISDFNKGNIKARTRMMVQFALAGDHQGIVLGTDHAAENIVGFFTKFGDGAADLMPIFRLNKRQGQILLEELGAPRHLIYKIPTADLEDGQPMQADEDVLGVSYQAIDDYLEGKKIEDNDRMTIEKLYNNSKHKRHLPITIFDDFWKE</sequence>
<evidence type="ECO:0000256" key="8">
    <source>
        <dbReference type="ARBA" id="ARBA00023027"/>
    </source>
</evidence>